<comment type="caution">
    <text evidence="2">The sequence shown here is derived from an EMBL/GenBank/DDBJ whole genome shotgun (WGS) entry which is preliminary data.</text>
</comment>
<name>X1JAD4_9ZZZZ</name>
<dbReference type="EMBL" id="BARU01026255">
    <property type="protein sequence ID" value="GAH75334.1"/>
    <property type="molecule type" value="Genomic_DNA"/>
</dbReference>
<protein>
    <submittedName>
        <fullName evidence="2">Uncharacterized protein</fullName>
    </submittedName>
</protein>
<dbReference type="AlphaFoldDB" id="X1JAD4"/>
<organism evidence="2">
    <name type="scientific">marine sediment metagenome</name>
    <dbReference type="NCBI Taxonomy" id="412755"/>
    <lineage>
        <taxon>unclassified sequences</taxon>
        <taxon>metagenomes</taxon>
        <taxon>ecological metagenomes</taxon>
    </lineage>
</organism>
<reference evidence="2" key="1">
    <citation type="journal article" date="2014" name="Front. Microbiol.">
        <title>High frequency of phylogenetically diverse reductive dehalogenase-homologous genes in deep subseafloor sedimentary metagenomes.</title>
        <authorList>
            <person name="Kawai M."/>
            <person name="Futagami T."/>
            <person name="Toyoda A."/>
            <person name="Takaki Y."/>
            <person name="Nishi S."/>
            <person name="Hori S."/>
            <person name="Arai W."/>
            <person name="Tsubouchi T."/>
            <person name="Morono Y."/>
            <person name="Uchiyama I."/>
            <person name="Ito T."/>
            <person name="Fujiyama A."/>
            <person name="Inagaki F."/>
            <person name="Takami H."/>
        </authorList>
    </citation>
    <scope>NUCLEOTIDE SEQUENCE</scope>
    <source>
        <strain evidence="2">Expedition CK06-06</strain>
    </source>
</reference>
<proteinExistence type="predicted"/>
<keyword evidence="1" id="KW-0812">Transmembrane</keyword>
<feature type="transmembrane region" description="Helical" evidence="1">
    <location>
        <begin position="16"/>
        <end position="36"/>
    </location>
</feature>
<feature type="non-terminal residue" evidence="2">
    <location>
        <position position="42"/>
    </location>
</feature>
<evidence type="ECO:0000256" key="1">
    <source>
        <dbReference type="SAM" id="Phobius"/>
    </source>
</evidence>
<gene>
    <name evidence="2" type="ORF">S03H2_42201</name>
</gene>
<keyword evidence="1" id="KW-1133">Transmembrane helix</keyword>
<sequence>MTERNNENLINSSKSYFRYLIFVLMLVQILDTYSTIYPGSIP</sequence>
<evidence type="ECO:0000313" key="2">
    <source>
        <dbReference type="EMBL" id="GAH75334.1"/>
    </source>
</evidence>
<keyword evidence="1" id="KW-0472">Membrane</keyword>
<accession>X1JAD4</accession>